<dbReference type="AlphaFoldDB" id="A0A0R2MQM6"/>
<sequence>MSATGVSLISQAIADGTKLQLLSVIGSTTKYTDDQLKQLTDTALTSASQNQTGWISNVEVKNDDTVYFEIVLDGTSVAADYTLNSVLILVKVNDQQHLFAVLKANQGQYMNAYDKDSKSSTNMQINTGFKISNSAVVSLEINQAALLTQNDLEEIKKYISSENITVIENAAENAKGLVADEAKLRVEANTNEATTRSQADQANSQAISQEAKDRVAADQALRKQVTEDIAPKLENIVYKDKPDQLAAGFKFADNLTINGAPKLAMNTGSGTGDNPVLQGYNAGTNLGDIVRLGGGGLTVIGAGESSSDIVAKILSGTMPSTFPAVSKDGESSVVAADEKLLLVSGWQDPNSAKVIDAAEIMQKSDLNKEYGKLSTTNNPNFDTMTITGNFTVSNTTVANNAPVDGQFGRLEVRDVYGSVVQTFMPDTASGQSWHRELYHGQTWSSWQKALEEADLDPYRNWYGTLAEYQALDAYDNNRDYYIIAKFEVMV</sequence>
<comment type="caution">
    <text evidence="2">The sequence shown here is derived from an EMBL/GenBank/DDBJ whole genome shotgun (WGS) entry which is preliminary data.</text>
</comment>
<name>A0A0R2MQM6_9LACO</name>
<evidence type="ECO:0000313" key="2">
    <source>
        <dbReference type="EMBL" id="KRO15911.1"/>
    </source>
</evidence>
<dbReference type="STRING" id="1293598.IV56_GL002102"/>
<organism evidence="2 3">
    <name type="scientific">Lacticaseibacillus saniviri JCM 17471 = DSM 24301</name>
    <dbReference type="NCBI Taxonomy" id="1293598"/>
    <lineage>
        <taxon>Bacteria</taxon>
        <taxon>Bacillati</taxon>
        <taxon>Bacillota</taxon>
        <taxon>Bacilli</taxon>
        <taxon>Lactobacillales</taxon>
        <taxon>Lactobacillaceae</taxon>
        <taxon>Lacticaseibacillus</taxon>
    </lineage>
</organism>
<evidence type="ECO:0000256" key="1">
    <source>
        <dbReference type="SAM" id="MobiDB-lite"/>
    </source>
</evidence>
<evidence type="ECO:0000313" key="3">
    <source>
        <dbReference type="Proteomes" id="UP000050969"/>
    </source>
</evidence>
<proteinExistence type="predicted"/>
<feature type="region of interest" description="Disordered" evidence="1">
    <location>
        <begin position="190"/>
        <end position="213"/>
    </location>
</feature>
<accession>A0A0R2MQM6</accession>
<dbReference type="Proteomes" id="UP000050969">
    <property type="component" value="Unassembled WGS sequence"/>
</dbReference>
<reference evidence="2 3" key="1">
    <citation type="journal article" date="2015" name="Genome Announc.">
        <title>Expanding the biotechnology potential of lactobacilli through comparative genomics of 213 strains and associated genera.</title>
        <authorList>
            <person name="Sun Z."/>
            <person name="Harris H.M."/>
            <person name="McCann A."/>
            <person name="Guo C."/>
            <person name="Argimon S."/>
            <person name="Zhang W."/>
            <person name="Yang X."/>
            <person name="Jeffery I.B."/>
            <person name="Cooney J.C."/>
            <person name="Kagawa T.F."/>
            <person name="Liu W."/>
            <person name="Song Y."/>
            <person name="Salvetti E."/>
            <person name="Wrobel A."/>
            <person name="Rasinkangas P."/>
            <person name="Parkhill J."/>
            <person name="Rea M.C."/>
            <person name="O'Sullivan O."/>
            <person name="Ritari J."/>
            <person name="Douillard F.P."/>
            <person name="Paul Ross R."/>
            <person name="Yang R."/>
            <person name="Briner A.E."/>
            <person name="Felis G.E."/>
            <person name="de Vos W.M."/>
            <person name="Barrangou R."/>
            <person name="Klaenhammer T.R."/>
            <person name="Caufield P.W."/>
            <person name="Cui Y."/>
            <person name="Zhang H."/>
            <person name="O'Toole P.W."/>
        </authorList>
    </citation>
    <scope>NUCLEOTIDE SEQUENCE [LARGE SCALE GENOMIC DNA]</scope>
    <source>
        <strain evidence="2 3">DSM 24301</strain>
    </source>
</reference>
<dbReference type="EMBL" id="JQCE01000058">
    <property type="protein sequence ID" value="KRO15911.1"/>
    <property type="molecule type" value="Genomic_DNA"/>
</dbReference>
<dbReference type="PATRIC" id="fig|1293598.4.peg.2193"/>
<feature type="compositionally biased region" description="Polar residues" evidence="1">
    <location>
        <begin position="190"/>
        <end position="208"/>
    </location>
</feature>
<dbReference type="CDD" id="cd19958">
    <property type="entry name" value="pyocin_knob"/>
    <property type="match status" value="1"/>
</dbReference>
<keyword evidence="3" id="KW-1185">Reference proteome</keyword>
<gene>
    <name evidence="2" type="ORF">IV56_GL002102</name>
</gene>
<protein>
    <submittedName>
        <fullName evidence="2">Uncharacterized protein</fullName>
    </submittedName>
</protein>